<reference evidence="1 2" key="1">
    <citation type="submission" date="2017-01" db="EMBL/GenBank/DDBJ databases">
        <title>A new Hymenobacter.</title>
        <authorList>
            <person name="Liang Y."/>
            <person name="Feng F."/>
        </authorList>
    </citation>
    <scope>NUCLEOTIDE SEQUENCE [LARGE SCALE GENOMIC DNA]</scope>
    <source>
        <strain evidence="1">MIMBbqt21</strain>
    </source>
</reference>
<accession>A0A243W7Y1</accession>
<dbReference type="InterPro" id="IPR018490">
    <property type="entry name" value="cNMP-bd_dom_sf"/>
</dbReference>
<protein>
    <recommendedName>
        <fullName evidence="3">Crp/Fnr family transcriptional regulator</fullName>
    </recommendedName>
</protein>
<dbReference type="Proteomes" id="UP000194873">
    <property type="component" value="Unassembled WGS sequence"/>
</dbReference>
<keyword evidence="2" id="KW-1185">Reference proteome</keyword>
<comment type="caution">
    <text evidence="1">The sequence shown here is derived from an EMBL/GenBank/DDBJ whole genome shotgun (WGS) entry which is preliminary data.</text>
</comment>
<sequence>MPSLLPRPDGEERTTYFFFENCLLGDYTSCLTEQPSQLRIQALVDTEPIIFDYTVSRRLSEECPVYERLGRLVAEYLLGTEARLVEHLLLNPEERYRAYSAAARPRSCSASPQHLVANDLGITPVSLSRIWARVARGH</sequence>
<dbReference type="InterPro" id="IPR014710">
    <property type="entry name" value="RmlC-like_jellyroll"/>
</dbReference>
<dbReference type="EMBL" id="MTSE01000019">
    <property type="protein sequence ID" value="OUJ71009.1"/>
    <property type="molecule type" value="Genomic_DNA"/>
</dbReference>
<name>A0A243W7Y1_9BACT</name>
<organism evidence="1 2">
    <name type="scientific">Hymenobacter crusticola</name>
    <dbReference type="NCBI Taxonomy" id="1770526"/>
    <lineage>
        <taxon>Bacteria</taxon>
        <taxon>Pseudomonadati</taxon>
        <taxon>Bacteroidota</taxon>
        <taxon>Cytophagia</taxon>
        <taxon>Cytophagales</taxon>
        <taxon>Hymenobacteraceae</taxon>
        <taxon>Hymenobacter</taxon>
    </lineage>
</organism>
<dbReference type="RefSeq" id="WP_086596435.1">
    <property type="nucleotide sequence ID" value="NZ_MTSE01000019.1"/>
</dbReference>
<dbReference type="Gene3D" id="2.60.120.10">
    <property type="entry name" value="Jelly Rolls"/>
    <property type="match status" value="1"/>
</dbReference>
<dbReference type="OrthoDB" id="663011at2"/>
<proteinExistence type="predicted"/>
<gene>
    <name evidence="1" type="ORF">BXP70_22835</name>
</gene>
<evidence type="ECO:0000313" key="1">
    <source>
        <dbReference type="EMBL" id="OUJ71009.1"/>
    </source>
</evidence>
<dbReference type="SUPFAM" id="SSF51206">
    <property type="entry name" value="cAMP-binding domain-like"/>
    <property type="match status" value="1"/>
</dbReference>
<dbReference type="AlphaFoldDB" id="A0A243W7Y1"/>
<evidence type="ECO:0008006" key="3">
    <source>
        <dbReference type="Google" id="ProtNLM"/>
    </source>
</evidence>
<evidence type="ECO:0000313" key="2">
    <source>
        <dbReference type="Proteomes" id="UP000194873"/>
    </source>
</evidence>